<dbReference type="RefSeq" id="WP_149391355.1">
    <property type="nucleotide sequence ID" value="NZ_SMRS01000007.1"/>
</dbReference>
<dbReference type="OrthoDB" id="7024154at2"/>
<proteinExistence type="predicted"/>
<dbReference type="SMART" id="SM00671">
    <property type="entry name" value="SEL1"/>
    <property type="match status" value="1"/>
</dbReference>
<dbReference type="Proteomes" id="UP000325302">
    <property type="component" value="Unassembled WGS sequence"/>
</dbReference>
<gene>
    <name evidence="1" type="ORF">E1H14_10120</name>
</gene>
<reference evidence="1 2" key="1">
    <citation type="submission" date="2019-03" db="EMBL/GenBank/DDBJ databases">
        <title>Nitrincola sp. nov. isolated from an Indian soda lake.</title>
        <authorList>
            <person name="Joshi A."/>
            <person name="Thite S.V."/>
            <person name="Joseph N."/>
            <person name="Dhotre D."/>
            <person name="Moorthy M."/>
            <person name="Shouche Y.S."/>
        </authorList>
    </citation>
    <scope>NUCLEOTIDE SEQUENCE [LARGE SCALE GENOMIC DNA]</scope>
    <source>
        <strain evidence="1 2">MEB193</strain>
    </source>
</reference>
<keyword evidence="2" id="KW-1185">Reference proteome</keyword>
<dbReference type="InterPro" id="IPR011990">
    <property type="entry name" value="TPR-like_helical_dom_sf"/>
</dbReference>
<dbReference type="AlphaFoldDB" id="A0A5A9W0P4"/>
<dbReference type="GO" id="GO:0036503">
    <property type="term" value="P:ERAD pathway"/>
    <property type="evidence" value="ECO:0007669"/>
    <property type="project" value="TreeGrafter"/>
</dbReference>
<sequence length="134" mass="15286">MLWLSKLFAIPVFWIAYALFRSPVAARWRLGHQGVMRLFRFAAERGHKRALSVYGHLLLFRGEGQDSRIQGGIYLQRAADLGDMKAQYQVGCIFAQGYAPYFPVDPQQARHYWQLAAASGHPLAQSRLNRFSSD</sequence>
<dbReference type="PANTHER" id="PTHR11102:SF147">
    <property type="entry name" value="SEL1L ADAPTOR SUBUNIT OF ERAD E3 UBIQUITIN LIGASE"/>
    <property type="match status" value="1"/>
</dbReference>
<accession>A0A5A9W0P4</accession>
<dbReference type="PANTHER" id="PTHR11102">
    <property type="entry name" value="SEL-1-LIKE PROTEIN"/>
    <property type="match status" value="1"/>
</dbReference>
<comment type="caution">
    <text evidence="1">The sequence shown here is derived from an EMBL/GenBank/DDBJ whole genome shotgun (WGS) entry which is preliminary data.</text>
</comment>
<dbReference type="EMBL" id="SMRS01000007">
    <property type="protein sequence ID" value="KAA0874123.1"/>
    <property type="molecule type" value="Genomic_DNA"/>
</dbReference>
<dbReference type="InterPro" id="IPR050767">
    <property type="entry name" value="Sel1_AlgK"/>
</dbReference>
<protein>
    <submittedName>
        <fullName evidence="1">Sel1 repeat family protein</fullName>
    </submittedName>
</protein>
<evidence type="ECO:0000313" key="2">
    <source>
        <dbReference type="Proteomes" id="UP000325302"/>
    </source>
</evidence>
<dbReference type="Gene3D" id="1.25.40.10">
    <property type="entry name" value="Tetratricopeptide repeat domain"/>
    <property type="match status" value="1"/>
</dbReference>
<dbReference type="Pfam" id="PF08238">
    <property type="entry name" value="Sel1"/>
    <property type="match status" value="2"/>
</dbReference>
<organism evidence="1 2">
    <name type="scientific">Nitrincola tapanii</name>
    <dbReference type="NCBI Taxonomy" id="1708751"/>
    <lineage>
        <taxon>Bacteria</taxon>
        <taxon>Pseudomonadati</taxon>
        <taxon>Pseudomonadota</taxon>
        <taxon>Gammaproteobacteria</taxon>
        <taxon>Oceanospirillales</taxon>
        <taxon>Oceanospirillaceae</taxon>
        <taxon>Nitrincola</taxon>
    </lineage>
</organism>
<name>A0A5A9W0P4_9GAMM</name>
<dbReference type="InterPro" id="IPR006597">
    <property type="entry name" value="Sel1-like"/>
</dbReference>
<dbReference type="SUPFAM" id="SSF81901">
    <property type="entry name" value="HCP-like"/>
    <property type="match status" value="1"/>
</dbReference>
<evidence type="ECO:0000313" key="1">
    <source>
        <dbReference type="EMBL" id="KAA0874123.1"/>
    </source>
</evidence>